<dbReference type="PROSITE" id="PS50013">
    <property type="entry name" value="CHROMO_2"/>
    <property type="match status" value="2"/>
</dbReference>
<dbReference type="GO" id="GO:0000785">
    <property type="term" value="C:chromatin"/>
    <property type="evidence" value="ECO:0007669"/>
    <property type="project" value="TreeGrafter"/>
</dbReference>
<evidence type="ECO:0000256" key="4">
    <source>
        <dbReference type="ARBA" id="ARBA00022801"/>
    </source>
</evidence>
<dbReference type="GO" id="GO:0016887">
    <property type="term" value="F:ATP hydrolysis activity"/>
    <property type="evidence" value="ECO:0007669"/>
    <property type="project" value="TreeGrafter"/>
</dbReference>
<comment type="catalytic activity">
    <reaction evidence="10">
        <text>ATP + H2O = ADP + phosphate + H(+)</text>
        <dbReference type="Rhea" id="RHEA:13065"/>
        <dbReference type="ChEBI" id="CHEBI:15377"/>
        <dbReference type="ChEBI" id="CHEBI:15378"/>
        <dbReference type="ChEBI" id="CHEBI:30616"/>
        <dbReference type="ChEBI" id="CHEBI:43474"/>
        <dbReference type="ChEBI" id="CHEBI:456216"/>
    </reaction>
</comment>
<dbReference type="SMART" id="SM00490">
    <property type="entry name" value="HELICc"/>
    <property type="match status" value="1"/>
</dbReference>
<dbReference type="SUPFAM" id="SSF54160">
    <property type="entry name" value="Chromo domain-like"/>
    <property type="match status" value="2"/>
</dbReference>
<comment type="subcellular location">
    <subcellularLocation>
        <location evidence="1">Nucleus</location>
    </subcellularLocation>
</comment>
<dbReference type="InterPro" id="IPR049730">
    <property type="entry name" value="SNF2/RAD54-like_C"/>
</dbReference>
<dbReference type="SMART" id="SM00487">
    <property type="entry name" value="DEXDc"/>
    <property type="match status" value="1"/>
</dbReference>
<dbReference type="GO" id="GO:0034728">
    <property type="term" value="P:nucleosome organization"/>
    <property type="evidence" value="ECO:0007669"/>
    <property type="project" value="TreeGrafter"/>
</dbReference>
<feature type="compositionally biased region" description="Basic and acidic residues" evidence="11">
    <location>
        <begin position="1385"/>
        <end position="1405"/>
    </location>
</feature>
<feature type="domain" description="Helicase ATP-binding" evidence="13">
    <location>
        <begin position="303"/>
        <end position="473"/>
    </location>
</feature>
<feature type="compositionally biased region" description="Basic residues" evidence="11">
    <location>
        <begin position="1186"/>
        <end position="1203"/>
    </location>
</feature>
<dbReference type="InterPro" id="IPR014001">
    <property type="entry name" value="Helicase_ATP-bd"/>
</dbReference>
<dbReference type="InterPro" id="IPR056302">
    <property type="entry name" value="CHD1-2/Hrp3_HTH"/>
</dbReference>
<feature type="compositionally biased region" description="Basic and acidic residues" evidence="11">
    <location>
        <begin position="1164"/>
        <end position="1185"/>
    </location>
</feature>
<evidence type="ECO:0000256" key="5">
    <source>
        <dbReference type="ARBA" id="ARBA00022840"/>
    </source>
</evidence>
<dbReference type="CDD" id="cd18661">
    <property type="entry name" value="CD2_tandem_CHD1-2_like"/>
    <property type="match status" value="1"/>
</dbReference>
<dbReference type="GO" id="GO:0042393">
    <property type="term" value="F:histone binding"/>
    <property type="evidence" value="ECO:0007669"/>
    <property type="project" value="TreeGrafter"/>
</dbReference>
<evidence type="ECO:0000256" key="3">
    <source>
        <dbReference type="ARBA" id="ARBA00022741"/>
    </source>
</evidence>
<dbReference type="InterPro" id="IPR000330">
    <property type="entry name" value="SNF2_N"/>
</dbReference>
<dbReference type="SUPFAM" id="SSF52540">
    <property type="entry name" value="P-loop containing nucleoside triphosphate hydrolases"/>
    <property type="match status" value="2"/>
</dbReference>
<name>A0A671KDL9_9TELE</name>
<dbReference type="Gene3D" id="3.40.50.300">
    <property type="entry name" value="P-loop containing nucleotide triphosphate hydrolases"/>
    <property type="match status" value="1"/>
</dbReference>
<dbReference type="InterPro" id="IPR000953">
    <property type="entry name" value="Chromo/chromo_shadow_dom"/>
</dbReference>
<gene>
    <name evidence="15" type="primary">LOC107690375</name>
</gene>
<sequence>GSQSESEQGSDRVRSRRSESNSTSDSESHSESGSESTGSKPRQTSTQVKDKPVRKKDCLADVKKNDFETDSDDLIEMAEGAEEQQDDDSETIEKVLETRTGKKGATGASTTLYAIEENGDPGADFDPEKDEGETQFLIKWKGWSYIHSTWESVDSLTQQKVKGMKKLENFKKKNEEMNKASPEDLEYYNCQQELTNDLSKQFQIVERMIAHKSSSSEPEYLCKWMGLPYAECTWEDGALIGKKFQACIDSFQNRNACKTIPSKDCKVLKQRPRFVALKKQPSYIGDEILQLRDYQLDGVNWLAHSWCRCNSVILADEMGLGKTIQTISFLSYLFHQHQLYGPFILVVPLSTLTSWQREFDIWAPDMNVVVYLGDVTSRKTIRDYEWIHQQTKRIKFNALLTTYEILLKDKGVLGNINWAFLGVDEAHRLKNDDSLLYKTLIDFRSNHRLLITGTPLQNSLKELWSLLHFLMPDKFESWEDFEDEHGKGRDNGYQSLHKVLEPFLLRRVKKDVEKSLPAKVEQILRVDMSAQQKQFYKWILTRNYKALSKGTRGSSSGFLNIVMELKKCCNHGFLIKQPEERENEKTQEHLQSLVRGSGKLVLLDKLLTRLRERGNRVLIFSQMVRMLDILAEYLSLNRYPFQRLDGSIKGEIRKQALDHFNAEGSEDFCFLLSTRAGGLGINLASADTVVIFDSDWNPQNDLQAQARAHRIGQKKQVNIYRLVTKGTVEEDIIERAKKKMVLDHLVIQRMDTTGRTVLDNNSGNSNSNPFSKEELTAILKFGAEDLFKEPEGEESEPQEMDIDEILRLAETRESDQGSSATDELLSQFKVANFTMDESTPDLEERPIRDWDDIIPEEQRRKVEEEQKQKEMEDIYMLPRSRSSNKRVRRYSETDDSEDDKRPKRRGRPRARKNNVEGFTDAEIRRFIKAYKKFGAPLERLEAIARDSELVDKSIADLKRLGELVHNTSKGPGKRRGINIKISGVQVNAKSIIQHKEEFEPLHKAVPSNPAERSKFQLTCRVKTPHFDVDWDIHDDTQLLLGIYEHGYANWDLIKTDPDLKLSEKILLDDPDKKPQAKQLQMRADYLLKMLKKEQESQDAVKAGDEKKPKKRKPRMKNKAPNNDLVNEIASPRLSDNPSEEGEVKVLINDDGAEKSPTKKKQKKDNKENKEKTGTPKKEKEGDKDKKRSKSKKEKAKPGGKGKKAQGPVHITAGSEPVPIGEEDDELDQETFSICKERMRPVKKALKQLDKPDEGLSVQEQLQHTRTCLLKIGDRITECLKLYSDPEHVKTWRRNLWIFVSKFTEFGARKLHKLYKMAQKKRSQEEEVSSDRKYSYPGNSSQPWQGDRHHSYDTHRYKDHHYGDRRPHGDYRSSGGYRNSGSPRKRPYDQYGNDRDHRGHRDYYDR</sequence>
<dbReference type="GO" id="GO:0005634">
    <property type="term" value="C:nucleus"/>
    <property type="evidence" value="ECO:0007669"/>
    <property type="project" value="UniProtKB-SubCell"/>
</dbReference>
<feature type="compositionally biased region" description="Basic and acidic residues" evidence="11">
    <location>
        <begin position="48"/>
        <end position="67"/>
    </location>
</feature>
<dbReference type="CDD" id="cd18793">
    <property type="entry name" value="SF2_C_SNF"/>
    <property type="match status" value="1"/>
</dbReference>
<dbReference type="GO" id="GO:0003677">
    <property type="term" value="F:DNA binding"/>
    <property type="evidence" value="ECO:0007669"/>
    <property type="project" value="UniProtKB-KW"/>
</dbReference>
<dbReference type="FunFam" id="2.40.50.40:FF:000014">
    <property type="entry name" value="Chromodomain-helicase-DNA-binding protein 2 isoform 1"/>
    <property type="match status" value="1"/>
</dbReference>
<dbReference type="GO" id="GO:0140658">
    <property type="term" value="F:ATP-dependent chromatin remodeler activity"/>
    <property type="evidence" value="ECO:0007669"/>
    <property type="project" value="TreeGrafter"/>
</dbReference>
<evidence type="ECO:0000256" key="7">
    <source>
        <dbReference type="ARBA" id="ARBA00023125"/>
    </source>
</evidence>
<evidence type="ECO:0000256" key="10">
    <source>
        <dbReference type="ARBA" id="ARBA00049360"/>
    </source>
</evidence>
<dbReference type="Proteomes" id="UP000472260">
    <property type="component" value="Unassembled WGS sequence"/>
</dbReference>
<dbReference type="Ensembl" id="ENSSANT00000004304.1">
    <property type="protein sequence ID" value="ENSSANP00000004003.1"/>
    <property type="gene ID" value="ENSSANG00000000907.1"/>
</dbReference>
<dbReference type="InterPro" id="IPR016197">
    <property type="entry name" value="Chromo-like_dom_sf"/>
</dbReference>
<evidence type="ECO:0000256" key="1">
    <source>
        <dbReference type="ARBA" id="ARBA00004123"/>
    </source>
</evidence>
<feature type="region of interest" description="Disordered" evidence="11">
    <location>
        <begin position="1317"/>
        <end position="1405"/>
    </location>
</feature>
<keyword evidence="8" id="KW-0804">Transcription</keyword>
<dbReference type="Pfam" id="PF00271">
    <property type="entry name" value="Helicase_C"/>
    <property type="match status" value="1"/>
</dbReference>
<feature type="compositionally biased region" description="Low complexity" evidence="11">
    <location>
        <begin position="1371"/>
        <end position="1381"/>
    </location>
</feature>
<dbReference type="CDD" id="cd18666">
    <property type="entry name" value="CD1_tandem_CHD1-2_like"/>
    <property type="match status" value="1"/>
</dbReference>
<dbReference type="FunFam" id="3.40.50.10810:FF:000007">
    <property type="entry name" value="Chromodomain-helicase-DNA-binding protein 2 isoform 1"/>
    <property type="match status" value="1"/>
</dbReference>
<dbReference type="Gene3D" id="1.10.10.60">
    <property type="entry name" value="Homeodomain-like"/>
    <property type="match status" value="1"/>
</dbReference>
<proteinExistence type="predicted"/>
<feature type="region of interest" description="Disordered" evidence="11">
    <location>
        <begin position="1"/>
        <end position="91"/>
    </location>
</feature>
<dbReference type="SMART" id="SM00298">
    <property type="entry name" value="CHROMO"/>
    <property type="match status" value="2"/>
</dbReference>
<dbReference type="Pfam" id="PF00176">
    <property type="entry name" value="SNF2-rel_dom"/>
    <property type="match status" value="1"/>
</dbReference>
<keyword evidence="4" id="KW-0378">Hydrolase</keyword>
<feature type="compositionally biased region" description="Acidic residues" evidence="11">
    <location>
        <begin position="68"/>
        <end position="90"/>
    </location>
</feature>
<feature type="compositionally biased region" description="Basic residues" evidence="11">
    <location>
        <begin position="1108"/>
        <end position="1117"/>
    </location>
</feature>
<dbReference type="PROSITE" id="PS00598">
    <property type="entry name" value="CHROMO_1"/>
    <property type="match status" value="2"/>
</dbReference>
<feature type="compositionally biased region" description="Basic and acidic residues" evidence="11">
    <location>
        <begin position="9"/>
        <end position="19"/>
    </location>
</feature>
<dbReference type="InterPro" id="IPR001650">
    <property type="entry name" value="Helicase_C-like"/>
</dbReference>
<evidence type="ECO:0000256" key="6">
    <source>
        <dbReference type="ARBA" id="ARBA00023015"/>
    </source>
</evidence>
<keyword evidence="7" id="KW-0238">DNA-binding</keyword>
<dbReference type="InterPro" id="IPR023779">
    <property type="entry name" value="Chromodomain_CS"/>
</dbReference>
<evidence type="ECO:0000259" key="13">
    <source>
        <dbReference type="PROSITE" id="PS51192"/>
    </source>
</evidence>
<dbReference type="Pfam" id="PF23588">
    <property type="entry name" value="HTH_CHD1_Hrp3"/>
    <property type="match status" value="1"/>
</dbReference>
<feature type="compositionally biased region" description="Basic residues" evidence="11">
    <location>
        <begin position="902"/>
        <end position="912"/>
    </location>
</feature>
<feature type="region of interest" description="Disordered" evidence="11">
    <location>
        <begin position="835"/>
        <end position="914"/>
    </location>
</feature>
<dbReference type="InterPro" id="IPR023780">
    <property type="entry name" value="Chromo_domain"/>
</dbReference>
<dbReference type="Pfam" id="PF13907">
    <property type="entry name" value="CHD1-like_C"/>
    <property type="match status" value="1"/>
</dbReference>
<reference evidence="15" key="1">
    <citation type="submission" date="2025-08" db="UniProtKB">
        <authorList>
            <consortium name="Ensembl"/>
        </authorList>
    </citation>
    <scope>IDENTIFICATION</scope>
</reference>
<dbReference type="PANTHER" id="PTHR45623">
    <property type="entry name" value="CHROMODOMAIN-HELICASE-DNA-BINDING PROTEIN 3-RELATED-RELATED"/>
    <property type="match status" value="1"/>
</dbReference>
<reference evidence="15" key="2">
    <citation type="submission" date="2025-09" db="UniProtKB">
        <authorList>
            <consortium name="Ensembl"/>
        </authorList>
    </citation>
    <scope>IDENTIFICATION</scope>
</reference>
<feature type="compositionally biased region" description="Basic and acidic residues" evidence="11">
    <location>
        <begin position="1321"/>
        <end position="1333"/>
    </location>
</feature>
<feature type="region of interest" description="Disordered" evidence="11">
    <location>
        <begin position="1094"/>
        <end position="1223"/>
    </location>
</feature>
<dbReference type="Pfam" id="PF18375">
    <property type="entry name" value="CDH1_2_SANT_HL1"/>
    <property type="match status" value="1"/>
</dbReference>
<dbReference type="InterPro" id="IPR038718">
    <property type="entry name" value="SNF2-like_sf"/>
</dbReference>
<dbReference type="PROSITE" id="PS51194">
    <property type="entry name" value="HELICASE_CTER"/>
    <property type="match status" value="1"/>
</dbReference>
<evidence type="ECO:0000313" key="16">
    <source>
        <dbReference type="Proteomes" id="UP000472260"/>
    </source>
</evidence>
<dbReference type="GO" id="GO:0005524">
    <property type="term" value="F:ATP binding"/>
    <property type="evidence" value="ECO:0007669"/>
    <property type="project" value="UniProtKB-KW"/>
</dbReference>
<dbReference type="Gene3D" id="3.40.50.10810">
    <property type="entry name" value="Tandem AAA-ATPase domain"/>
    <property type="match status" value="1"/>
</dbReference>
<evidence type="ECO:0000259" key="12">
    <source>
        <dbReference type="PROSITE" id="PS50013"/>
    </source>
</evidence>
<keyword evidence="2" id="KW-0677">Repeat</keyword>
<dbReference type="SMART" id="SM01176">
    <property type="entry name" value="DUF4208"/>
    <property type="match status" value="1"/>
</dbReference>
<feature type="compositionally biased region" description="Basic and acidic residues" evidence="11">
    <location>
        <begin position="842"/>
        <end position="872"/>
    </location>
</feature>
<evidence type="ECO:0000313" key="15">
    <source>
        <dbReference type="Ensembl" id="ENSSANP00000004003.1"/>
    </source>
</evidence>
<evidence type="ECO:0000259" key="14">
    <source>
        <dbReference type="PROSITE" id="PS51194"/>
    </source>
</evidence>
<feature type="compositionally biased region" description="Basic and acidic residues" evidence="11">
    <location>
        <begin position="1345"/>
        <end position="1370"/>
    </location>
</feature>
<dbReference type="InterPro" id="IPR040793">
    <property type="entry name" value="CDH1_2_SANT_HL1"/>
</dbReference>
<keyword evidence="16" id="KW-1185">Reference proteome</keyword>
<dbReference type="FunFam" id="3.40.50.300:FF:000130">
    <property type="entry name" value="Chromodomain-helicase-DNA-binding protein 2 isoform 1"/>
    <property type="match status" value="1"/>
</dbReference>
<evidence type="ECO:0000256" key="8">
    <source>
        <dbReference type="ARBA" id="ARBA00023163"/>
    </source>
</evidence>
<keyword evidence="3" id="KW-0547">Nucleotide-binding</keyword>
<dbReference type="GO" id="GO:0003682">
    <property type="term" value="F:chromatin binding"/>
    <property type="evidence" value="ECO:0007669"/>
    <property type="project" value="TreeGrafter"/>
</dbReference>
<feature type="domain" description="Chromo" evidence="12">
    <location>
        <begin position="203"/>
        <end position="263"/>
    </location>
</feature>
<feature type="domain" description="Helicase C-terminal" evidence="14">
    <location>
        <begin position="602"/>
        <end position="753"/>
    </location>
</feature>
<keyword evidence="6" id="KW-0805">Transcription regulation</keyword>
<dbReference type="Gene3D" id="2.40.50.40">
    <property type="match status" value="2"/>
</dbReference>
<dbReference type="Pfam" id="PF00385">
    <property type="entry name" value="Chromo"/>
    <property type="match status" value="2"/>
</dbReference>
<evidence type="ECO:0000256" key="9">
    <source>
        <dbReference type="ARBA" id="ARBA00023242"/>
    </source>
</evidence>
<keyword evidence="9" id="KW-0539">Nucleus</keyword>
<feature type="domain" description="Chromo" evidence="12">
    <location>
        <begin position="90"/>
        <end position="182"/>
    </location>
</feature>
<dbReference type="InterPro" id="IPR027417">
    <property type="entry name" value="P-loop_NTPase"/>
</dbReference>
<keyword evidence="5" id="KW-0067">ATP-binding</keyword>
<dbReference type="PROSITE" id="PS51192">
    <property type="entry name" value="HELICASE_ATP_BIND_1"/>
    <property type="match status" value="1"/>
</dbReference>
<protein>
    <submittedName>
        <fullName evidence="15">Chromodomain-helicase-DNA-binding protein 2-like</fullName>
    </submittedName>
</protein>
<evidence type="ECO:0000256" key="2">
    <source>
        <dbReference type="ARBA" id="ARBA00022737"/>
    </source>
</evidence>
<organism evidence="15 16">
    <name type="scientific">Sinocyclocheilus anshuiensis</name>
    <dbReference type="NCBI Taxonomy" id="1608454"/>
    <lineage>
        <taxon>Eukaryota</taxon>
        <taxon>Metazoa</taxon>
        <taxon>Chordata</taxon>
        <taxon>Craniata</taxon>
        <taxon>Vertebrata</taxon>
        <taxon>Euteleostomi</taxon>
        <taxon>Actinopterygii</taxon>
        <taxon>Neopterygii</taxon>
        <taxon>Teleostei</taxon>
        <taxon>Ostariophysi</taxon>
        <taxon>Cypriniformes</taxon>
        <taxon>Cyprinidae</taxon>
        <taxon>Cyprininae</taxon>
        <taxon>Sinocyclocheilus</taxon>
    </lineage>
</organism>
<evidence type="ECO:0000256" key="11">
    <source>
        <dbReference type="SAM" id="MobiDB-lite"/>
    </source>
</evidence>
<dbReference type="PANTHER" id="PTHR45623:SF19">
    <property type="entry name" value="CHROMODOMAIN-HELICASE-DNA-BINDING PROTEIN 2"/>
    <property type="match status" value="1"/>
</dbReference>
<accession>A0A671KDL9</accession>
<dbReference type="InterPro" id="IPR025260">
    <property type="entry name" value="CHD1-like_C"/>
</dbReference>